<dbReference type="OMA" id="KNGFQIY"/>
<organism evidence="2 3">
    <name type="scientific">Penicillium italicum</name>
    <name type="common">Blue mold</name>
    <dbReference type="NCBI Taxonomy" id="40296"/>
    <lineage>
        <taxon>Eukaryota</taxon>
        <taxon>Fungi</taxon>
        <taxon>Dikarya</taxon>
        <taxon>Ascomycota</taxon>
        <taxon>Pezizomycotina</taxon>
        <taxon>Eurotiomycetes</taxon>
        <taxon>Eurotiomycetidae</taxon>
        <taxon>Eurotiales</taxon>
        <taxon>Aspergillaceae</taxon>
        <taxon>Penicillium</taxon>
    </lineage>
</organism>
<accession>A0A0A2L1D3</accession>
<dbReference type="PhylomeDB" id="A0A0A2L1D3"/>
<dbReference type="GO" id="GO:0016491">
    <property type="term" value="F:oxidoreductase activity"/>
    <property type="evidence" value="ECO:0007669"/>
    <property type="project" value="InterPro"/>
</dbReference>
<dbReference type="STRING" id="40296.A0A0A2L1D3"/>
<dbReference type="PANTHER" id="PTHR34598">
    <property type="entry name" value="BLL6449 PROTEIN"/>
    <property type="match status" value="1"/>
</dbReference>
<name>A0A0A2L1D3_PENIT</name>
<proteinExistence type="inferred from homology"/>
<evidence type="ECO:0000313" key="2">
    <source>
        <dbReference type="EMBL" id="KGO73829.1"/>
    </source>
</evidence>
<dbReference type="OrthoDB" id="412788at2759"/>
<dbReference type="EMBL" id="JQGA01000771">
    <property type="protein sequence ID" value="KGO73829.1"/>
    <property type="molecule type" value="Genomic_DNA"/>
</dbReference>
<dbReference type="Proteomes" id="UP000030104">
    <property type="component" value="Unassembled WGS sequence"/>
</dbReference>
<sequence length="296" mass="33483">MASAAVQLPGSHGSLLSEKARVSVSEKPHHVQTTLNFFKENEDGSPPAPTYTTKPETYDRPVAPLAATIHDISGHELDYKLDSHGFQLYYHESQEKDFLDDEKIKREYYPETEQLLKDATGASRIFIFDHTIRRAQTNGSTGIRPRGPVQRVHIDQSYAASKSRVSHHLPDEASELLKGRYQIINVWRPIKTILKDPLAVADAHSVPDSDLVPIGLIYPDRQGEMYGVKPDPNIKWYYRYGQTPDLVTLIKCFDSKVDGRARRVPHTAFVNPETESEAGRESIEVRALVFHPDDRD</sequence>
<dbReference type="NCBIfam" id="NF041278">
    <property type="entry name" value="CmcJ_NvfI_EfuI"/>
    <property type="match status" value="1"/>
</dbReference>
<comment type="similarity">
    <text evidence="1">Belongs to the asaB hydroxylase/desaturase family.</text>
</comment>
<gene>
    <name evidence="2" type="ORF">PITC_035450</name>
</gene>
<evidence type="ECO:0000256" key="1">
    <source>
        <dbReference type="ARBA" id="ARBA00023604"/>
    </source>
</evidence>
<keyword evidence="3" id="KW-1185">Reference proteome</keyword>
<evidence type="ECO:0000313" key="3">
    <source>
        <dbReference type="Proteomes" id="UP000030104"/>
    </source>
</evidence>
<dbReference type="PANTHER" id="PTHR34598:SF3">
    <property type="entry name" value="OXIDOREDUCTASE AN1597"/>
    <property type="match status" value="1"/>
</dbReference>
<reference evidence="2 3" key="1">
    <citation type="journal article" date="2015" name="Mol. Plant Microbe Interact.">
        <title>Genome, transcriptome, and functional analyses of Penicillium expansum provide new insights into secondary metabolism and pathogenicity.</title>
        <authorList>
            <person name="Ballester A.R."/>
            <person name="Marcet-Houben M."/>
            <person name="Levin E."/>
            <person name="Sela N."/>
            <person name="Selma-Lazaro C."/>
            <person name="Carmona L."/>
            <person name="Wisniewski M."/>
            <person name="Droby S."/>
            <person name="Gonzalez-Candelas L."/>
            <person name="Gabaldon T."/>
        </authorList>
    </citation>
    <scope>NUCLEOTIDE SEQUENCE [LARGE SCALE GENOMIC DNA]</scope>
    <source>
        <strain evidence="2 3">PHI-1</strain>
    </source>
</reference>
<evidence type="ECO:0008006" key="4">
    <source>
        <dbReference type="Google" id="ProtNLM"/>
    </source>
</evidence>
<protein>
    <recommendedName>
        <fullName evidence="4">Methyltransferase</fullName>
    </recommendedName>
</protein>
<dbReference type="AlphaFoldDB" id="A0A0A2L1D3"/>
<dbReference type="InterPro" id="IPR044053">
    <property type="entry name" value="AsaB-like"/>
</dbReference>
<dbReference type="HOGENOM" id="CLU_042688_2_0_1"/>
<comment type="caution">
    <text evidence="2">The sequence shown here is derived from an EMBL/GenBank/DDBJ whole genome shotgun (WGS) entry which is preliminary data.</text>
</comment>